<keyword evidence="2" id="KW-1185">Reference proteome</keyword>
<dbReference type="EMBL" id="JX042579">
    <property type="protein sequence ID" value="AFN37726.1"/>
    <property type="molecule type" value="Genomic_DNA"/>
</dbReference>
<dbReference type="SUPFAM" id="SSF51445">
    <property type="entry name" value="(Trans)glycosidases"/>
    <property type="match status" value="1"/>
</dbReference>
<dbReference type="KEGG" id="vg:40235348"/>
<evidence type="ECO:0000313" key="1">
    <source>
        <dbReference type="EMBL" id="AFN37726.1"/>
    </source>
</evidence>
<organism evidence="1 2">
    <name type="scientific">Mycobacterium phage MacnCheese</name>
    <dbReference type="NCBI Taxonomy" id="2927982"/>
    <lineage>
        <taxon>Viruses</taxon>
        <taxon>Duplodnaviria</taxon>
        <taxon>Heunggongvirae</taxon>
        <taxon>Uroviricota</taxon>
        <taxon>Caudoviricetes</taxon>
        <taxon>Weiservirinae</taxon>
        <taxon>Keshuvirus</taxon>
        <taxon>Keshuvirus macncheese</taxon>
    </lineage>
</organism>
<gene>
    <name evidence="1" type="primary">31</name>
    <name evidence="1" type="ORF">MACNCHEESE_31</name>
</gene>
<dbReference type="Proteomes" id="UP000009002">
    <property type="component" value="Segment"/>
</dbReference>
<dbReference type="GeneID" id="40235348"/>
<accession>I6XD07</accession>
<dbReference type="InterPro" id="IPR017853">
    <property type="entry name" value="GH"/>
</dbReference>
<reference evidence="2" key="1">
    <citation type="submission" date="2012-05" db="EMBL/GenBank/DDBJ databases">
        <authorList>
            <person name="Everding T.M."/>
            <person name="Alkanani M.S."/>
            <person name="Bell A.C."/>
            <person name="Bohner A."/>
            <person name="Burghgraef A.L."/>
            <person name="DeVries J.T."/>
            <person name="Hooker S.J."/>
            <person name="Jansma C.A."/>
            <person name="Lang J.M."/>
            <person name="Lin J.Y."/>
            <person name="Newhof J.T."/>
            <person name="Noyes I.C.B."/>
            <person name="Schultz L.N."/>
            <person name="Stewart S.L."/>
            <person name="VandeHaar P.S."/>
            <person name="Vasquez J.A."/>
            <person name="Veldkamp K.L."/>
            <person name="Venema K.M."/>
            <person name="Westra V.A."/>
            <person name="Wrobel K.E."/>
            <person name="Harris A.D."/>
            <person name="Wertz J.T."/>
            <person name="DeJong R.J."/>
            <person name="Buck G.A."/>
            <person name="Campbell R."/>
            <person name="Carvalho M.R."/>
            <person name="Johnson A."/>
            <person name="Kettlewell J.M."/>
            <person name="Lee V."/>
            <person name="Loviza R."/>
            <person name="Renner D."/>
            <person name="Serrano M.G."/>
            <person name="Voegtly L.J."/>
            <person name="Walstead R."/>
            <person name="Wang Y.P."/>
            <person name="Bradley K.W."/>
            <person name="Khaja R."/>
            <person name="Lewis M.F."/>
            <person name="Barker L.P."/>
            <person name="Asai D.J."/>
            <person name="Bowman C.A."/>
            <person name="Russell D.A."/>
            <person name="Pope W.H."/>
            <person name="Jacobs-Sera D."/>
            <person name="Hendrix R.W."/>
            <person name="Hatfull G.F."/>
        </authorList>
    </citation>
    <scope>NUCLEOTIDE SEQUENCE [LARGE SCALE GENOMIC DNA]</scope>
</reference>
<name>I6XD07_9CAUD</name>
<evidence type="ECO:0000313" key="2">
    <source>
        <dbReference type="Proteomes" id="UP000009002"/>
    </source>
</evidence>
<proteinExistence type="predicted"/>
<dbReference type="Gene3D" id="3.20.20.80">
    <property type="entry name" value="Glycosidases"/>
    <property type="match status" value="1"/>
</dbReference>
<dbReference type="RefSeq" id="YP_009638589.1">
    <property type="nucleotide sequence ID" value="NC_042338.1"/>
</dbReference>
<sequence>MITRANVEAAKALVVARIGDPYAYGGMFSPTDLKQGTDCSGVWNDVLGMAVGRFQWGREAEGATTESYRYIPIGGVGPFGTVRVASPADIPSNAVAKLAFHHEGNGGASSHMWGELDGMRIESASNPKGLCTAPTAWEITNPYANAWAYLPGPIAEDGTPVTGLEPPDTLYADVSEWQVPVTDAYTDAGYRVICIRSNDGTYRDKNWQTNYPWAKAAADDGRLRMFLVYFVWRPNWQAAVDTLKSQVGDPHSRMAVMIDVESWGGQIIGDQSDGINAAHAQIAGWLGDPRRVIGYGNTGDLNSLWPRKPDGLRLVLAAYGSNPSYPGKIAHQYTNGGGYGGGLAEGAPPFGNCDMNSADGLTATAFAAALGIDTQEDDPLSALTAAEQRELLDAARETRALARILADQRFVSRSPLRHLGEGETETAAGFGLNVDGNLHVVLVTELARLGDPVSLAVLHEVAGADPVKYPDRQGDKALAQRILASLSAPAEQPAIEPPPVVEPPVVEPVTPTAPAVKVSCQIGPGPCVLVANGGDGTCALAGDVCVLAKGSL</sequence>
<protein>
    <submittedName>
        <fullName evidence="1">Lysin A</fullName>
    </submittedName>
</protein>